<evidence type="ECO:0000256" key="1">
    <source>
        <dbReference type="ARBA" id="ARBA00009477"/>
    </source>
</evidence>
<comment type="similarity">
    <text evidence="1">Belongs to the membrane fusion protein (MFP) (TC 8.A.1) family.</text>
</comment>
<dbReference type="InterPro" id="IPR058634">
    <property type="entry name" value="AaeA-lik-b-barrel"/>
</dbReference>
<dbReference type="GO" id="GO:0055085">
    <property type="term" value="P:transmembrane transport"/>
    <property type="evidence" value="ECO:0007669"/>
    <property type="project" value="InterPro"/>
</dbReference>
<evidence type="ECO:0000256" key="2">
    <source>
        <dbReference type="SAM" id="Coils"/>
    </source>
</evidence>
<dbReference type="InterPro" id="IPR058625">
    <property type="entry name" value="MdtA-like_BSH"/>
</dbReference>
<dbReference type="KEGG" id="aaeo:BJI67_15425"/>
<dbReference type="PANTHER" id="PTHR30386:SF24">
    <property type="entry name" value="MULTIDRUG RESISTANCE EFFLUX PUMP"/>
    <property type="match status" value="1"/>
</dbReference>
<evidence type="ECO:0000313" key="6">
    <source>
        <dbReference type="Proteomes" id="UP000095342"/>
    </source>
</evidence>
<dbReference type="InterPro" id="IPR050739">
    <property type="entry name" value="MFP"/>
</dbReference>
<feature type="coiled-coil region" evidence="2">
    <location>
        <begin position="83"/>
        <end position="169"/>
    </location>
</feature>
<dbReference type="Gene3D" id="1.10.287.470">
    <property type="entry name" value="Helix hairpin bin"/>
    <property type="match status" value="1"/>
</dbReference>
<organism evidence="5 6">
    <name type="scientific">Acidihalobacter aeolianus</name>
    <dbReference type="NCBI Taxonomy" id="2792603"/>
    <lineage>
        <taxon>Bacteria</taxon>
        <taxon>Pseudomonadati</taxon>
        <taxon>Pseudomonadota</taxon>
        <taxon>Gammaproteobacteria</taxon>
        <taxon>Chromatiales</taxon>
        <taxon>Ectothiorhodospiraceae</taxon>
        <taxon>Acidihalobacter</taxon>
    </lineage>
</organism>
<evidence type="ECO:0008006" key="7">
    <source>
        <dbReference type="Google" id="ProtNLM"/>
    </source>
</evidence>
<reference evidence="5 6" key="1">
    <citation type="submission" date="2016-09" db="EMBL/GenBank/DDBJ databases">
        <title>Acidihalobacter prosperus V6 (DSM14174).</title>
        <authorList>
            <person name="Khaleque H.N."/>
            <person name="Ramsay J.P."/>
            <person name="Murphy R.J.T."/>
            <person name="Kaksonen A.H."/>
            <person name="Boxall N.J."/>
            <person name="Watkin E.L.J."/>
        </authorList>
    </citation>
    <scope>NUCLEOTIDE SEQUENCE [LARGE SCALE GENOMIC DNA]</scope>
    <source>
        <strain evidence="5 6">V6</strain>
    </source>
</reference>
<dbReference type="RefSeq" id="WP_070073796.1">
    <property type="nucleotide sequence ID" value="NZ_CP017448.1"/>
</dbReference>
<protein>
    <recommendedName>
        <fullName evidence="7">Secretion protein HlyD</fullName>
    </recommendedName>
</protein>
<dbReference type="Gene3D" id="2.40.50.100">
    <property type="match status" value="1"/>
</dbReference>
<dbReference type="PANTHER" id="PTHR30386">
    <property type="entry name" value="MEMBRANE FUSION SUBUNIT OF EMRAB-TOLC MULTIDRUG EFFLUX PUMP"/>
    <property type="match status" value="1"/>
</dbReference>
<dbReference type="EMBL" id="CP017448">
    <property type="protein sequence ID" value="AOV18266.1"/>
    <property type="molecule type" value="Genomic_DNA"/>
</dbReference>
<sequence length="337" mass="35976">MKRSLKIAAGVVVAAGLFAAGYAYWRHGEYYPSTEDAYVGAHTINVAPRVSGRVIAVQAHDHENVHAGQVLYRIDPTTFKLDVDAAKAQLQLAKQQVAAEQASISAAKASVKQAEVKLANAESKAKRQLALAKRGYTNAQAVEDATDNARAARATLAVARADLQQALAQMGPAGSDNGRIQAAEAALGVAQSNLADTQVTASCDGQLSQLDLRPGDSVTQGRPNFVLVCTHRWWVDANYKETDLDRIHPGQPATVSVDMYPDHNFRGRVLSINPASGAAFSLLPPENATGNWVKVTQRVPVRVEILDPNPRYPLRVGTSAEVTINTTANDAGPADKQ</sequence>
<feature type="domain" description="p-hydroxybenzoic acid efflux pump subunit AaeA-like beta-barrel" evidence="4">
    <location>
        <begin position="234"/>
        <end position="324"/>
    </location>
</feature>
<dbReference type="Gene3D" id="2.40.30.170">
    <property type="match status" value="1"/>
</dbReference>
<dbReference type="Pfam" id="PF25917">
    <property type="entry name" value="BSH_RND"/>
    <property type="match status" value="1"/>
</dbReference>
<evidence type="ECO:0000259" key="3">
    <source>
        <dbReference type="Pfam" id="PF25917"/>
    </source>
</evidence>
<dbReference type="Proteomes" id="UP000095342">
    <property type="component" value="Chromosome"/>
</dbReference>
<dbReference type="AlphaFoldDB" id="A0A1D8KBF1"/>
<evidence type="ECO:0000259" key="4">
    <source>
        <dbReference type="Pfam" id="PF25963"/>
    </source>
</evidence>
<gene>
    <name evidence="5" type="ORF">BJI67_15425</name>
</gene>
<dbReference type="SUPFAM" id="SSF111369">
    <property type="entry name" value="HlyD-like secretion proteins"/>
    <property type="match status" value="2"/>
</dbReference>
<keyword evidence="6" id="KW-1185">Reference proteome</keyword>
<feature type="domain" description="Multidrug resistance protein MdtA-like barrel-sandwich hybrid" evidence="3">
    <location>
        <begin position="43"/>
        <end position="229"/>
    </location>
</feature>
<keyword evidence="2" id="KW-0175">Coiled coil</keyword>
<dbReference type="Pfam" id="PF25963">
    <property type="entry name" value="Beta-barrel_AAEA"/>
    <property type="match status" value="1"/>
</dbReference>
<evidence type="ECO:0000313" key="5">
    <source>
        <dbReference type="EMBL" id="AOV18266.1"/>
    </source>
</evidence>
<name>A0A1D8KBF1_9GAMM</name>
<accession>A0A1D8KBF1</accession>
<proteinExistence type="inferred from homology"/>